<evidence type="ECO:0000256" key="3">
    <source>
        <dbReference type="ARBA" id="ARBA00022490"/>
    </source>
</evidence>
<feature type="region of interest" description="Disordered" evidence="8">
    <location>
        <begin position="598"/>
        <end position="789"/>
    </location>
</feature>
<comment type="subcellular location">
    <subcellularLocation>
        <location evidence="1">Cytoplasm</location>
    </subcellularLocation>
</comment>
<keyword evidence="12" id="KW-1185">Reference proteome</keyword>
<feature type="compositionally biased region" description="Low complexity" evidence="8">
    <location>
        <begin position="613"/>
        <end position="629"/>
    </location>
</feature>
<evidence type="ECO:0000256" key="6">
    <source>
        <dbReference type="ARBA" id="ARBA00023193"/>
    </source>
</evidence>
<organism evidence="11 12">
    <name type="scientific">Tachysurus vachellii</name>
    <name type="common">Darkbarbel catfish</name>
    <name type="synonym">Pelteobagrus vachellii</name>
    <dbReference type="NCBI Taxonomy" id="175792"/>
    <lineage>
        <taxon>Eukaryota</taxon>
        <taxon>Metazoa</taxon>
        <taxon>Chordata</taxon>
        <taxon>Craniata</taxon>
        <taxon>Vertebrata</taxon>
        <taxon>Euteleostomi</taxon>
        <taxon>Actinopterygii</taxon>
        <taxon>Neopterygii</taxon>
        <taxon>Teleostei</taxon>
        <taxon>Ostariophysi</taxon>
        <taxon>Siluriformes</taxon>
        <taxon>Bagridae</taxon>
        <taxon>Tachysurus</taxon>
    </lineage>
</organism>
<dbReference type="EMBL" id="JAVHJS010000001">
    <property type="protein sequence ID" value="KAK2869603.1"/>
    <property type="molecule type" value="Genomic_DNA"/>
</dbReference>
<dbReference type="InterPro" id="IPR022070">
    <property type="entry name" value="Caprin-1_C"/>
</dbReference>
<dbReference type="Pfam" id="PF18293">
    <property type="entry name" value="Caprin-1_dimer"/>
    <property type="match status" value="1"/>
</dbReference>
<dbReference type="GO" id="GO:0003723">
    <property type="term" value="F:RNA binding"/>
    <property type="evidence" value="ECO:0007669"/>
    <property type="project" value="UniProtKB-KW"/>
</dbReference>
<comment type="caution">
    <text evidence="11">The sequence shown here is derived from an EMBL/GenBank/DDBJ whole genome shotgun (WGS) entry which is preliminary data.</text>
</comment>
<accession>A0AA88NXT7</accession>
<keyword evidence="7" id="KW-0175">Coiled coil</keyword>
<dbReference type="InterPro" id="IPR041637">
    <property type="entry name" value="Caprin-1_dimer"/>
</dbReference>
<evidence type="ECO:0000256" key="8">
    <source>
        <dbReference type="SAM" id="MobiDB-lite"/>
    </source>
</evidence>
<evidence type="ECO:0000313" key="11">
    <source>
        <dbReference type="EMBL" id="KAK2869603.1"/>
    </source>
</evidence>
<dbReference type="AlphaFoldDB" id="A0AA88NXT7"/>
<name>A0AA88NXT7_TACVA</name>
<feature type="domain" description="Caprin-1 dimerization" evidence="10">
    <location>
        <begin position="187"/>
        <end position="303"/>
    </location>
</feature>
<feature type="compositionally biased region" description="Acidic residues" evidence="8">
    <location>
        <begin position="313"/>
        <end position="324"/>
    </location>
</feature>
<feature type="region of interest" description="Disordered" evidence="8">
    <location>
        <begin position="514"/>
        <end position="576"/>
    </location>
</feature>
<feature type="compositionally biased region" description="Low complexity" evidence="8">
    <location>
        <begin position="565"/>
        <end position="574"/>
    </location>
</feature>
<keyword evidence="6" id="KW-0652">Protein synthesis inhibitor</keyword>
<feature type="compositionally biased region" description="Polar residues" evidence="8">
    <location>
        <begin position="651"/>
        <end position="671"/>
    </location>
</feature>
<evidence type="ECO:0000256" key="1">
    <source>
        <dbReference type="ARBA" id="ARBA00004496"/>
    </source>
</evidence>
<feature type="compositionally biased region" description="Polar residues" evidence="8">
    <location>
        <begin position="725"/>
        <end position="755"/>
    </location>
</feature>
<dbReference type="PANTHER" id="PTHR22922:SF3">
    <property type="entry name" value="CAPRIN-1"/>
    <property type="match status" value="1"/>
</dbReference>
<dbReference type="Pfam" id="PF12287">
    <property type="entry name" value="Caprin-1_C"/>
    <property type="match status" value="1"/>
</dbReference>
<evidence type="ECO:0000259" key="10">
    <source>
        <dbReference type="Pfam" id="PF18293"/>
    </source>
</evidence>
<dbReference type="InterPro" id="IPR028816">
    <property type="entry name" value="Caprin"/>
</dbReference>
<comment type="similarity">
    <text evidence="2">Belongs to the caprin family.</text>
</comment>
<keyword evidence="5" id="KW-0694">RNA-binding</keyword>
<evidence type="ECO:0000256" key="2">
    <source>
        <dbReference type="ARBA" id="ARBA00007950"/>
    </source>
</evidence>
<feature type="compositionally biased region" description="Pro residues" evidence="8">
    <location>
        <begin position="327"/>
        <end position="337"/>
    </location>
</feature>
<dbReference type="GO" id="GO:0030154">
    <property type="term" value="P:cell differentiation"/>
    <property type="evidence" value="ECO:0007669"/>
    <property type="project" value="UniProtKB-KW"/>
</dbReference>
<keyword evidence="4" id="KW-0221">Differentiation</keyword>
<dbReference type="GO" id="GO:0017148">
    <property type="term" value="P:negative regulation of translation"/>
    <property type="evidence" value="ECO:0007669"/>
    <property type="project" value="UniProtKB-KW"/>
</dbReference>
<feature type="compositionally biased region" description="Low complexity" evidence="8">
    <location>
        <begin position="756"/>
        <end position="766"/>
    </location>
</feature>
<feature type="region of interest" description="Disordered" evidence="8">
    <location>
        <begin position="307"/>
        <end position="346"/>
    </location>
</feature>
<feature type="domain" description="Cytoplasmic activation/proliferation-associated protein-1 C term" evidence="9">
    <location>
        <begin position="447"/>
        <end position="765"/>
    </location>
</feature>
<protein>
    <recommendedName>
        <fullName evidence="13">Caprin-1</fullName>
    </recommendedName>
</protein>
<proteinExistence type="inferred from homology"/>
<dbReference type="GO" id="GO:0005737">
    <property type="term" value="C:cytoplasm"/>
    <property type="evidence" value="ECO:0007669"/>
    <property type="project" value="UniProtKB-SubCell"/>
</dbReference>
<evidence type="ECO:0000256" key="7">
    <source>
        <dbReference type="SAM" id="Coils"/>
    </source>
</evidence>
<keyword evidence="3" id="KW-0963">Cytoplasm</keyword>
<gene>
    <name evidence="11" type="ORF">Q7C36_001474</name>
</gene>
<evidence type="ECO:0000259" key="9">
    <source>
        <dbReference type="Pfam" id="PF12287"/>
    </source>
</evidence>
<dbReference type="Proteomes" id="UP001187315">
    <property type="component" value="Unassembled WGS sequence"/>
</dbReference>
<reference evidence="11" key="1">
    <citation type="submission" date="2023-08" db="EMBL/GenBank/DDBJ databases">
        <title>Pelteobagrus vachellii genome.</title>
        <authorList>
            <person name="Liu H."/>
        </authorList>
    </citation>
    <scope>NUCLEOTIDE SEQUENCE</scope>
    <source>
        <strain evidence="11">PRFRI_2022a</strain>
        <tissue evidence="11">Muscle</tissue>
    </source>
</reference>
<evidence type="ECO:0000256" key="4">
    <source>
        <dbReference type="ARBA" id="ARBA00022782"/>
    </source>
</evidence>
<evidence type="ECO:0000256" key="5">
    <source>
        <dbReference type="ARBA" id="ARBA00022884"/>
    </source>
</evidence>
<evidence type="ECO:0008006" key="13">
    <source>
        <dbReference type="Google" id="ProtNLM"/>
    </source>
</evidence>
<evidence type="ECO:0000313" key="12">
    <source>
        <dbReference type="Proteomes" id="UP001187315"/>
    </source>
</evidence>
<sequence>MMKTPERKKERSEEIIWACLSTTDATFSSADDSSSIGGPTVWSVFSWLRSCTRKPVTFDKNNRSNTQRALTSLSILKVKMPSATTGDYALQSSSPELGSAPVSAPTEALKQVLSIIEKKVRNMEKRKSKLDDYKTRKDNGERLNQDQLDALSKAQEVAHNLDFARELLKSFSTLNVEIQKAVKKTARREQLKREEAEQRRLKAVLEVQYVLDQLGEESVRQELRQERGNDGPLLTEVELTGLDNFYKLVGPERDPNIRLTDQFEEASVHFWELLEGRDKAVAGTTYKALKETLDKILLSSYFDQTQTHQNGVCEEEEEEEEEEQQQPQPPQQQPAPVEPVECEEQPAEPELLVTQEFTEPIEVEATEFVNRKFIPEAAYNASTEKEQGGEWAVSSEIVSSLQQQQQPPQPQQPPTSMSPALVSSEAHSLAPVISPTSTDPLVRKQAVQDLMAQMQGTYNFMQDSMLEFDGQPLDPAIVSAQPMKTAQMVCAPAHTESRLPQHSTVPVHPEPTQVPMVPPPAEAYASTPPLYQPPHSTDPRPQPDPIDPLQVSMPLSSEQPPAPSSQPQAFQSVSKPLHSGINVNAAPFQSMQAVFNLNAPVPPSNEMESQKMSSPYQSTYSQSFSSQPTHAVEHQELQQEPLQSVVGAFHSQDQGIPSSGSHQSMSQQPSGQGAGFGRQPQSFYSSRAVPRGGPRNARGAMNGYRGPSNGFRGGYDGYRAPFPNTPNTGYGQTQFSTPRDYSSSTYQREGYQQSFKRGAAQGARGSSRGRGGPYKPSRGMSGVAAVQTC</sequence>
<feature type="region of interest" description="Disordered" evidence="8">
    <location>
        <begin position="382"/>
        <end position="437"/>
    </location>
</feature>
<dbReference type="PANTHER" id="PTHR22922">
    <property type="entry name" value="GPI-ANCHORED PROTEIN P137"/>
    <property type="match status" value="1"/>
</dbReference>
<feature type="coiled-coil region" evidence="7">
    <location>
        <begin position="179"/>
        <end position="208"/>
    </location>
</feature>